<dbReference type="AlphaFoldDB" id="A0A6F9D8F9"/>
<feature type="region of interest" description="Disordered" evidence="2">
    <location>
        <begin position="365"/>
        <end position="400"/>
    </location>
</feature>
<evidence type="ECO:0000256" key="2">
    <source>
        <dbReference type="SAM" id="MobiDB-lite"/>
    </source>
</evidence>
<evidence type="ECO:0000256" key="1">
    <source>
        <dbReference type="SAM" id="Coils"/>
    </source>
</evidence>
<name>A0A6F9D8F9_9ASCI</name>
<dbReference type="EMBL" id="LR783689">
    <property type="protein sequence ID" value="CAB3228645.1"/>
    <property type="molecule type" value="mRNA"/>
</dbReference>
<feature type="coiled-coil region" evidence="1">
    <location>
        <begin position="254"/>
        <end position="337"/>
    </location>
</feature>
<sequence>MHPRFRSSPKMSKENRGAMQTEEEYSKHNSVDPSSGYDLQSDTIVKQRRELQLLIGELQDRDRELNDMVAAHQQQLSAWERDRRKLVAVEQRSEKMEMEIRKRNEQLRLLIQRLKVSDTKHRSKDEALECLQNKLKKAEINASEAKAYKQELQSQNDVLNTSLSDLNCRIGSLETKEQQFVTQLQLKEGDLVGAESQISELNSKLRRLESELNECKRNGAAAHADLEDQRAKFRHCQGELDKTISEMATKTSDLIGLRQEIAILRDESQKMKQEMYLAEEQIRRKEELLNLQKSKQERTDLELCALRELYERQQQELADLQLNLTNSQEMLSKQEERLNNISQCGLEFDGLDSSSQTTNDLLEEARRSTEEDPFGYLRSPKCKTPKSASPTHQAVNDGLYSPTSKLQRLLNESRDMVHCLEKQAALPTKSYTSRHNRHNY</sequence>
<reference evidence="3" key="1">
    <citation type="submission" date="2020-04" db="EMBL/GenBank/DDBJ databases">
        <authorList>
            <person name="Neveu A P."/>
        </authorList>
    </citation>
    <scope>NUCLEOTIDE SEQUENCE</scope>
    <source>
        <tissue evidence="3">Whole embryo</tissue>
    </source>
</reference>
<dbReference type="SUPFAM" id="SSF57997">
    <property type="entry name" value="Tropomyosin"/>
    <property type="match status" value="1"/>
</dbReference>
<protein>
    <submittedName>
        <fullName evidence="3">Coiled-coil domain-containing protein 62</fullName>
    </submittedName>
</protein>
<organism evidence="3">
    <name type="scientific">Phallusia mammillata</name>
    <dbReference type="NCBI Taxonomy" id="59560"/>
    <lineage>
        <taxon>Eukaryota</taxon>
        <taxon>Metazoa</taxon>
        <taxon>Chordata</taxon>
        <taxon>Tunicata</taxon>
        <taxon>Ascidiacea</taxon>
        <taxon>Phlebobranchia</taxon>
        <taxon>Ascidiidae</taxon>
        <taxon>Phallusia</taxon>
    </lineage>
</organism>
<feature type="coiled-coil region" evidence="1">
    <location>
        <begin position="86"/>
        <end position="225"/>
    </location>
</feature>
<feature type="region of interest" description="Disordered" evidence="2">
    <location>
        <begin position="1"/>
        <end position="38"/>
    </location>
</feature>
<gene>
    <name evidence="3" type="primary">Ccdc62</name>
</gene>
<dbReference type="Gene3D" id="1.10.287.1490">
    <property type="match status" value="1"/>
</dbReference>
<proteinExistence type="evidence at transcript level"/>
<evidence type="ECO:0000313" key="3">
    <source>
        <dbReference type="EMBL" id="CAB3228645.1"/>
    </source>
</evidence>
<keyword evidence="1" id="KW-0175">Coiled coil</keyword>
<accession>A0A6F9D8F9</accession>